<dbReference type="InterPro" id="IPR012349">
    <property type="entry name" value="Split_barrel_FMN-bd"/>
</dbReference>
<dbReference type="Pfam" id="PF16242">
    <property type="entry name" value="Pyrid_ox_like"/>
    <property type="match status" value="1"/>
</dbReference>
<evidence type="ECO:0000259" key="1">
    <source>
        <dbReference type="Pfam" id="PF16242"/>
    </source>
</evidence>
<evidence type="ECO:0000313" key="2">
    <source>
        <dbReference type="EMBL" id="CAA9380210.1"/>
    </source>
</evidence>
<dbReference type="InterPro" id="IPR038725">
    <property type="entry name" value="YdaG_split_barrel_FMN-bd"/>
</dbReference>
<dbReference type="RefSeq" id="WP_295657254.1">
    <property type="nucleotide sequence ID" value="NZ_CADCUP010000061.1"/>
</dbReference>
<gene>
    <name evidence="2" type="ORF">AVDCRST_MAG06-880</name>
</gene>
<dbReference type="PANTHER" id="PTHR34818">
    <property type="entry name" value="PROTEIN BLI-3"/>
    <property type="match status" value="1"/>
</dbReference>
<dbReference type="Gene3D" id="2.30.110.10">
    <property type="entry name" value="Electron Transport, Fmn-binding Protein, Chain A"/>
    <property type="match status" value="1"/>
</dbReference>
<dbReference type="PANTHER" id="PTHR34818:SF1">
    <property type="entry name" value="PROTEIN BLI-3"/>
    <property type="match status" value="1"/>
</dbReference>
<dbReference type="EMBL" id="CADCUP010000061">
    <property type="protein sequence ID" value="CAA9380210.1"/>
    <property type="molecule type" value="Genomic_DNA"/>
</dbReference>
<sequence length="163" mass="17881">MSEKTPTQHVGELVKRAEIGMLTTMTSEGRHVSRPMALQRTEFDGDLWFFAYQDSDKVAQISVHPEVNVGFANSKQSEWTSVSGTAEVVHDRAKAEELWSAPLKAWFEDGLDTPGLTLIKVHADSAEYWESPSSKVVRLVGMAAAAATGDSDKFPGKNETVNL</sequence>
<protein>
    <recommendedName>
        <fullName evidence="1">General stress protein FMN-binding split barrel domain-containing protein</fullName>
    </recommendedName>
</protein>
<dbReference type="InterPro" id="IPR052917">
    <property type="entry name" value="Stress-Dev_Protein"/>
</dbReference>
<dbReference type="AlphaFoldDB" id="A0A6J4N7X2"/>
<name>A0A6J4N7X2_9ACTN</name>
<proteinExistence type="predicted"/>
<reference evidence="2" key="1">
    <citation type="submission" date="2020-02" db="EMBL/GenBank/DDBJ databases">
        <authorList>
            <person name="Meier V. D."/>
        </authorList>
    </citation>
    <scope>NUCLEOTIDE SEQUENCE</scope>
    <source>
        <strain evidence="2">AVDCRST_MAG06</strain>
    </source>
</reference>
<accession>A0A6J4N7X2</accession>
<feature type="domain" description="General stress protein FMN-binding split barrel" evidence="1">
    <location>
        <begin position="7"/>
        <end position="150"/>
    </location>
</feature>
<dbReference type="SUPFAM" id="SSF50475">
    <property type="entry name" value="FMN-binding split barrel"/>
    <property type="match status" value="1"/>
</dbReference>
<organism evidence="2">
    <name type="scientific">uncultured Nocardioides sp</name>
    <dbReference type="NCBI Taxonomy" id="198441"/>
    <lineage>
        <taxon>Bacteria</taxon>
        <taxon>Bacillati</taxon>
        <taxon>Actinomycetota</taxon>
        <taxon>Actinomycetes</taxon>
        <taxon>Propionibacteriales</taxon>
        <taxon>Nocardioidaceae</taxon>
        <taxon>Nocardioides</taxon>
        <taxon>environmental samples</taxon>
    </lineage>
</organism>